<reference evidence="3" key="1">
    <citation type="journal article" date="2023" name="Plant J.">
        <title>Genome sequences and population genomics provide insights into the demographic history, inbreeding, and mutation load of two 'living fossil' tree species of Dipteronia.</title>
        <authorList>
            <person name="Feng Y."/>
            <person name="Comes H.P."/>
            <person name="Chen J."/>
            <person name="Zhu S."/>
            <person name="Lu R."/>
            <person name="Zhang X."/>
            <person name="Li P."/>
            <person name="Qiu J."/>
            <person name="Olsen K.M."/>
            <person name="Qiu Y."/>
        </authorList>
    </citation>
    <scope>NUCLEOTIDE SEQUENCE</scope>
    <source>
        <strain evidence="3">NBL</strain>
    </source>
</reference>
<keyword evidence="4" id="KW-1185">Reference proteome</keyword>
<organism evidence="3 4">
    <name type="scientific">Dipteronia sinensis</name>
    <dbReference type="NCBI Taxonomy" id="43782"/>
    <lineage>
        <taxon>Eukaryota</taxon>
        <taxon>Viridiplantae</taxon>
        <taxon>Streptophyta</taxon>
        <taxon>Embryophyta</taxon>
        <taxon>Tracheophyta</taxon>
        <taxon>Spermatophyta</taxon>
        <taxon>Magnoliopsida</taxon>
        <taxon>eudicotyledons</taxon>
        <taxon>Gunneridae</taxon>
        <taxon>Pentapetalae</taxon>
        <taxon>rosids</taxon>
        <taxon>malvids</taxon>
        <taxon>Sapindales</taxon>
        <taxon>Sapindaceae</taxon>
        <taxon>Hippocastanoideae</taxon>
        <taxon>Acereae</taxon>
        <taxon>Dipteronia</taxon>
    </lineage>
</organism>
<sequence>MEFELIEKNLVDEGKTEEPLKFKKVHQTFGTSNVVKLINELDKHLWEEVVNSLVYESKAWMLNLVYGCI</sequence>
<name>A0AAE0EEQ4_9ROSI</name>
<proteinExistence type="inferred from homology"/>
<evidence type="ECO:0000313" key="3">
    <source>
        <dbReference type="EMBL" id="KAK3225369.1"/>
    </source>
</evidence>
<evidence type="ECO:0000256" key="1">
    <source>
        <dbReference type="ARBA" id="ARBA00005474"/>
    </source>
</evidence>
<dbReference type="PROSITE" id="PS50891">
    <property type="entry name" value="LOB"/>
    <property type="match status" value="1"/>
</dbReference>
<evidence type="ECO:0000259" key="2">
    <source>
        <dbReference type="PROSITE" id="PS50891"/>
    </source>
</evidence>
<dbReference type="EMBL" id="JANJYJ010000002">
    <property type="protein sequence ID" value="KAK3225369.1"/>
    <property type="molecule type" value="Genomic_DNA"/>
</dbReference>
<dbReference type="Proteomes" id="UP001281410">
    <property type="component" value="Unassembled WGS sequence"/>
</dbReference>
<dbReference type="InterPro" id="IPR004883">
    <property type="entry name" value="LOB"/>
</dbReference>
<protein>
    <recommendedName>
        <fullName evidence="2">LOB domain-containing protein</fullName>
    </recommendedName>
</protein>
<dbReference type="PANTHER" id="PTHR31301:SF91">
    <property type="entry name" value="PROTEIN LATERAL ORGAN BOUNDARIES"/>
    <property type="match status" value="1"/>
</dbReference>
<dbReference type="AlphaFoldDB" id="A0AAE0EEQ4"/>
<evidence type="ECO:0000313" key="4">
    <source>
        <dbReference type="Proteomes" id="UP001281410"/>
    </source>
</evidence>
<gene>
    <name evidence="3" type="ORF">Dsin_005231</name>
</gene>
<dbReference type="Pfam" id="PF03195">
    <property type="entry name" value="LOB"/>
    <property type="match status" value="1"/>
</dbReference>
<accession>A0AAE0EEQ4</accession>
<dbReference type="PANTHER" id="PTHR31301">
    <property type="entry name" value="LOB DOMAIN-CONTAINING PROTEIN 4-RELATED"/>
    <property type="match status" value="1"/>
</dbReference>
<comment type="caution">
    <text evidence="3">The sequence shown here is derived from an EMBL/GenBank/DDBJ whole genome shotgun (WGS) entry which is preliminary data.</text>
</comment>
<feature type="domain" description="LOB" evidence="2">
    <location>
        <begin position="1"/>
        <end position="69"/>
    </location>
</feature>
<comment type="similarity">
    <text evidence="1">Belongs to the LOB domain-containing protein family.</text>
</comment>